<keyword evidence="9" id="KW-1185">Reference proteome</keyword>
<dbReference type="SMART" id="SM00729">
    <property type="entry name" value="Elp3"/>
    <property type="match status" value="1"/>
</dbReference>
<dbReference type="PROSITE" id="PS51918">
    <property type="entry name" value="RADICAL_SAM"/>
    <property type="match status" value="1"/>
</dbReference>
<evidence type="ECO:0000256" key="6">
    <source>
        <dbReference type="ARBA" id="ARBA00023601"/>
    </source>
</evidence>
<comment type="cofactor">
    <cofactor evidence="1">
        <name>[4Fe-4S] cluster</name>
        <dbReference type="ChEBI" id="CHEBI:49883"/>
    </cofactor>
</comment>
<dbReference type="InterPro" id="IPR058240">
    <property type="entry name" value="rSAM_sf"/>
</dbReference>
<dbReference type="OrthoDB" id="9808591at2"/>
<evidence type="ECO:0000256" key="5">
    <source>
        <dbReference type="ARBA" id="ARBA00023014"/>
    </source>
</evidence>
<dbReference type="SFLD" id="SFLDG01067">
    <property type="entry name" value="SPASM/twitch_domain_containing"/>
    <property type="match status" value="1"/>
</dbReference>
<dbReference type="Proteomes" id="UP000075531">
    <property type="component" value="Unassembled WGS sequence"/>
</dbReference>
<keyword evidence="3" id="KW-0479">Metal-binding</keyword>
<proteinExistence type="inferred from homology"/>
<evidence type="ECO:0000256" key="1">
    <source>
        <dbReference type="ARBA" id="ARBA00001966"/>
    </source>
</evidence>
<evidence type="ECO:0000313" key="9">
    <source>
        <dbReference type="Proteomes" id="UP000075531"/>
    </source>
</evidence>
<organism evidence="8 9">
    <name type="scientific">Clostridium tepidiprofundi DSM 19306</name>
    <dbReference type="NCBI Taxonomy" id="1121338"/>
    <lineage>
        <taxon>Bacteria</taxon>
        <taxon>Bacillati</taxon>
        <taxon>Bacillota</taxon>
        <taxon>Clostridia</taxon>
        <taxon>Eubacteriales</taxon>
        <taxon>Clostridiaceae</taxon>
        <taxon>Clostridium</taxon>
    </lineage>
</organism>
<dbReference type="CDD" id="cd01335">
    <property type="entry name" value="Radical_SAM"/>
    <property type="match status" value="1"/>
</dbReference>
<keyword evidence="8" id="KW-0560">Oxidoreductase</keyword>
<name>A0A151B0H4_9CLOT</name>
<accession>A0A151B0H4</accession>
<dbReference type="PANTHER" id="PTHR43273">
    <property type="entry name" value="ANAEROBIC SULFATASE-MATURATING ENZYME HOMOLOG ASLB-RELATED"/>
    <property type="match status" value="1"/>
</dbReference>
<comment type="caution">
    <text evidence="8">The sequence shown here is derived from an EMBL/GenBank/DDBJ whole genome shotgun (WGS) entry which is preliminary data.</text>
</comment>
<dbReference type="AlphaFoldDB" id="A0A151B0H4"/>
<dbReference type="EMBL" id="LTBA01000033">
    <property type="protein sequence ID" value="KYH33282.1"/>
    <property type="molecule type" value="Genomic_DNA"/>
</dbReference>
<keyword evidence="4" id="KW-0408">Iron</keyword>
<dbReference type="GO" id="GO:0046872">
    <property type="term" value="F:metal ion binding"/>
    <property type="evidence" value="ECO:0007669"/>
    <property type="project" value="UniProtKB-KW"/>
</dbReference>
<reference evidence="8 9" key="1">
    <citation type="submission" date="2016-02" db="EMBL/GenBank/DDBJ databases">
        <title>Genome sequence of Clostridium tepidiprofundi DSM 19306.</title>
        <authorList>
            <person name="Poehlein A."/>
            <person name="Daniel R."/>
        </authorList>
    </citation>
    <scope>NUCLEOTIDE SEQUENCE [LARGE SCALE GENOMIC DNA]</scope>
    <source>
        <strain evidence="8 9">DSM 19306</strain>
    </source>
</reference>
<dbReference type="SFLD" id="SFLDS00029">
    <property type="entry name" value="Radical_SAM"/>
    <property type="match status" value="1"/>
</dbReference>
<dbReference type="NCBIfam" id="TIGR04085">
    <property type="entry name" value="rSAM_more_4Fe4S"/>
    <property type="match status" value="1"/>
</dbReference>
<dbReference type="STRING" id="1121338.CLTEP_21400"/>
<dbReference type="InterPro" id="IPR023885">
    <property type="entry name" value="4Fe4S-binding_SPASM_dom"/>
</dbReference>
<dbReference type="SFLD" id="SFLDG01386">
    <property type="entry name" value="main_SPASM_domain-containing"/>
    <property type="match status" value="1"/>
</dbReference>
<protein>
    <submittedName>
        <fullName evidence="8">Anaerobic sulfatase-maturating enzyme</fullName>
        <ecNumber evidence="8">1.8.98.-</ecNumber>
    </submittedName>
</protein>
<dbReference type="InterPro" id="IPR013785">
    <property type="entry name" value="Aldolase_TIM"/>
</dbReference>
<dbReference type="GO" id="GO:0016491">
    <property type="term" value="F:oxidoreductase activity"/>
    <property type="evidence" value="ECO:0007669"/>
    <property type="project" value="UniProtKB-KW"/>
</dbReference>
<keyword evidence="5" id="KW-0411">Iron-sulfur</keyword>
<dbReference type="InterPro" id="IPR007197">
    <property type="entry name" value="rSAM"/>
</dbReference>
<evidence type="ECO:0000313" key="8">
    <source>
        <dbReference type="EMBL" id="KYH33282.1"/>
    </source>
</evidence>
<dbReference type="PATRIC" id="fig|1121338.3.peg.2228"/>
<dbReference type="InterPro" id="IPR006638">
    <property type="entry name" value="Elp3/MiaA/NifB-like_rSAM"/>
</dbReference>
<dbReference type="PANTHER" id="PTHR43273:SF3">
    <property type="entry name" value="ANAEROBIC SULFATASE-MATURATING ENZYME HOMOLOG ASLB-RELATED"/>
    <property type="match status" value="1"/>
</dbReference>
<dbReference type="RefSeq" id="WP_066826550.1">
    <property type="nucleotide sequence ID" value="NZ_LTBA01000033.1"/>
</dbReference>
<evidence type="ECO:0000256" key="2">
    <source>
        <dbReference type="ARBA" id="ARBA00022691"/>
    </source>
</evidence>
<evidence type="ECO:0000256" key="4">
    <source>
        <dbReference type="ARBA" id="ARBA00023004"/>
    </source>
</evidence>
<dbReference type="Pfam" id="PF04055">
    <property type="entry name" value="Radical_SAM"/>
    <property type="match status" value="1"/>
</dbReference>
<gene>
    <name evidence="8" type="ORF">CLTEP_21400</name>
</gene>
<feature type="domain" description="Radical SAM core" evidence="7">
    <location>
        <begin position="33"/>
        <end position="254"/>
    </location>
</feature>
<comment type="similarity">
    <text evidence="6">Belongs to the radical SAM superfamily. Anaerobic sulfatase-maturating enzyme family.</text>
</comment>
<evidence type="ECO:0000256" key="3">
    <source>
        <dbReference type="ARBA" id="ARBA00022723"/>
    </source>
</evidence>
<dbReference type="Gene3D" id="3.20.20.70">
    <property type="entry name" value="Aldolase class I"/>
    <property type="match status" value="1"/>
</dbReference>
<keyword evidence="2" id="KW-0949">S-adenosyl-L-methionine</keyword>
<dbReference type="InterPro" id="IPR023867">
    <property type="entry name" value="Sulphatase_maturase_rSAM"/>
</dbReference>
<dbReference type="SUPFAM" id="SSF102114">
    <property type="entry name" value="Radical SAM enzymes"/>
    <property type="match status" value="1"/>
</dbReference>
<dbReference type="EC" id="1.8.98.-" evidence="8"/>
<evidence type="ECO:0000259" key="7">
    <source>
        <dbReference type="PROSITE" id="PS51918"/>
    </source>
</evidence>
<dbReference type="SFLD" id="SFLDG01384">
    <property type="entry name" value="thioether_bond_formation_requi"/>
    <property type="match status" value="1"/>
</dbReference>
<sequence length="424" mass="48805">MNSCKSCLSKEKCNSKSKRSVQTYGREGEPDSLPEITSAFLVVTQACNLKCKYCFVVQKPRSMTLKTAKDAADYLATNAKERGEIPSINFFGGEPLLKWKDVIVPLTYYIRQKYGDNFELSMTTNGVLLDEEKLQFMKKNKIGFMVSIDGNKKTQDINRPCADGRSSFDIIAPKIAMFLRYNPNMTFRATVDHDNVEEYLNNHKFAVEHGYTNMFSIVNVFSKWSEPEKNELEKQIHLTAEYYLDLLYEGKNFSMSPFESMFRKIDKIKEAERKNEFRTAGKGLLAYGRCGLGASKFASIGTDGTLYSCQEMSDNDEIGREFIIGDIYKGTNKNRRMNIIKKFDPKKVHSTDDMDCKKCPFYRICDGACTINNYFANGDLNIMPSILCFYYQCLYREAVQIRKTAEQFENVVERFRNKGILKRK</sequence>
<dbReference type="GO" id="GO:0051536">
    <property type="term" value="F:iron-sulfur cluster binding"/>
    <property type="evidence" value="ECO:0007669"/>
    <property type="project" value="UniProtKB-KW"/>
</dbReference>